<dbReference type="InterPro" id="IPR014871">
    <property type="entry name" value="dUTPase/dCTP_pyrophosphatase"/>
</dbReference>
<evidence type="ECO:0000313" key="2">
    <source>
        <dbReference type="Proteomes" id="UP000400849"/>
    </source>
</evidence>
<accession>A0A5Q2F219</accession>
<sequence>MTDGSWNWIESTEVLQKDYFNNDLRAMSGDDQDKHILYNFTAAVNELNEMLDEAPSWKPWSSEVGILNREAFRDEIVDVLHFVANLVILGKISEAELWDAYRAKQQRNRERMMTKGGYKASQNKCPVCKRELDKPEAYEMMSQRYHQEGDSHQMYYKLKCAKCAHEFDYMIVIGEGSLPGVQS</sequence>
<dbReference type="GeneID" id="77924290"/>
<dbReference type="SUPFAM" id="SSF101386">
    <property type="entry name" value="all-alpha NTP pyrophosphatases"/>
    <property type="match status" value="1"/>
</dbReference>
<keyword evidence="2" id="KW-1185">Reference proteome</keyword>
<dbReference type="EMBL" id="MN484601">
    <property type="protein sequence ID" value="QGF20301.1"/>
    <property type="molecule type" value="Genomic_DNA"/>
</dbReference>
<dbReference type="Pfam" id="PF08761">
    <property type="entry name" value="dUTPase_2"/>
    <property type="match status" value="1"/>
</dbReference>
<dbReference type="Proteomes" id="UP000400849">
    <property type="component" value="Segment"/>
</dbReference>
<keyword evidence="1" id="KW-0378">Hydrolase</keyword>
<dbReference type="GO" id="GO:0016787">
    <property type="term" value="F:hydrolase activity"/>
    <property type="evidence" value="ECO:0007669"/>
    <property type="project" value="UniProtKB-KW"/>
</dbReference>
<dbReference type="Gene3D" id="1.10.4010.10">
    <property type="entry name" value="Type II deoxyuridine triphosphatase"/>
    <property type="match status" value="1"/>
</dbReference>
<proteinExistence type="predicted"/>
<gene>
    <name evidence="1" type="primary">122</name>
    <name evidence="1" type="ORF">SEA_SIXAMA_122</name>
</gene>
<protein>
    <submittedName>
        <fullName evidence="1">MazG-like nucleotide pyrophosphohydrolase</fullName>
    </submittedName>
</protein>
<name>A0A5Q2F219_9CAUD</name>
<dbReference type="KEGG" id="vg:77924290"/>
<dbReference type="RefSeq" id="YP_010648831.1">
    <property type="nucleotide sequence ID" value="NC_070762.1"/>
</dbReference>
<organism evidence="1 2">
    <name type="scientific">Gordonia phage Sixama</name>
    <dbReference type="NCBI Taxonomy" id="2653271"/>
    <lineage>
        <taxon>Viruses</taxon>
        <taxon>Duplodnaviria</taxon>
        <taxon>Heunggongvirae</taxon>
        <taxon>Uroviricota</taxon>
        <taxon>Caudoviricetes</taxon>
        <taxon>Sixamavirus</taxon>
        <taxon>Sixamavirus sixama</taxon>
    </lineage>
</organism>
<reference evidence="1 2" key="1">
    <citation type="submission" date="2019-09" db="EMBL/GenBank/DDBJ databases">
        <authorList>
            <person name="Christie C.A."/>
            <person name="Diallo A.S."/>
            <person name="Dixon Z."/>
            <person name="McIntosh P.M."/>
            <person name="Murthy K.H."/>
            <person name="Rosen M.G."/>
            <person name="Simpson L.M."/>
            <person name="Koustas K."/>
            <person name="Fogarty M.P."/>
            <person name="Molloy S.D."/>
            <person name="Garlena R.A."/>
            <person name="Russell D.A."/>
            <person name="Pope W.H."/>
            <person name="Jacobs-Sera D."/>
            <person name="Hatfull G.F."/>
        </authorList>
    </citation>
    <scope>NUCLEOTIDE SEQUENCE [LARGE SCALE GENOMIC DNA]</scope>
</reference>
<evidence type="ECO:0000313" key="1">
    <source>
        <dbReference type="EMBL" id="QGF20301.1"/>
    </source>
</evidence>